<dbReference type="Proteomes" id="UP000595498">
    <property type="component" value="Chromosome"/>
</dbReference>
<evidence type="ECO:0000313" key="1">
    <source>
        <dbReference type="EMBL" id="QQT56082.1"/>
    </source>
</evidence>
<proteinExistence type="predicted"/>
<keyword evidence="2" id="KW-1185">Reference proteome</keyword>
<sequence length="48" mass="5414">MKNKVFYFLLLMSASARGERVAAECGADAFLAEPFQLDDRYDLVEKAI</sequence>
<evidence type="ECO:0008006" key="3">
    <source>
        <dbReference type="Google" id="ProtNLM"/>
    </source>
</evidence>
<accession>A0ABX7CVI6</accession>
<organism evidence="1 2">
    <name type="scientific">Sphingobacterium multivorum</name>
    <dbReference type="NCBI Taxonomy" id="28454"/>
    <lineage>
        <taxon>Bacteria</taxon>
        <taxon>Pseudomonadati</taxon>
        <taxon>Bacteroidota</taxon>
        <taxon>Sphingobacteriia</taxon>
        <taxon>Sphingobacteriales</taxon>
        <taxon>Sphingobacteriaceae</taxon>
        <taxon>Sphingobacterium</taxon>
    </lineage>
</organism>
<reference evidence="1 2" key="1">
    <citation type="submission" date="2021-01" db="EMBL/GenBank/DDBJ databases">
        <title>FDA dAtabase for Regulatory Grade micrObial Sequences (FDA-ARGOS): Supporting development and validation of Infectious Disease Dx tests.</title>
        <authorList>
            <person name="Sproer C."/>
            <person name="Gronow S."/>
            <person name="Severitt S."/>
            <person name="Schroder I."/>
            <person name="Tallon L."/>
            <person name="Sadzewicz L."/>
            <person name="Zhao X."/>
            <person name="Boylan J."/>
            <person name="Ott S."/>
            <person name="Bowen H."/>
            <person name="Vavikolanu K."/>
            <person name="Mehta A."/>
            <person name="Aluvathingal J."/>
            <person name="Nadendla S."/>
            <person name="Lowell S."/>
            <person name="Myers T."/>
            <person name="Yan Y."/>
            <person name="Sichtig H."/>
        </authorList>
    </citation>
    <scope>NUCLEOTIDE SEQUENCE [LARGE SCALE GENOMIC DNA]</scope>
    <source>
        <strain evidence="1 2">FDAARGOS_1141</strain>
    </source>
</reference>
<gene>
    <name evidence="1" type="ORF">I6I98_12810</name>
</gene>
<protein>
    <recommendedName>
        <fullName evidence="3">Response regulatory domain-containing protein</fullName>
    </recommendedName>
</protein>
<evidence type="ECO:0000313" key="2">
    <source>
        <dbReference type="Proteomes" id="UP000595498"/>
    </source>
</evidence>
<dbReference type="EMBL" id="CP068224">
    <property type="protein sequence ID" value="QQT56082.1"/>
    <property type="molecule type" value="Genomic_DNA"/>
</dbReference>
<name>A0ABX7CVI6_SPHMU</name>